<dbReference type="AlphaFoldDB" id="A0A565AN43"/>
<protein>
    <submittedName>
        <fullName evidence="2">Uncharacterized protein</fullName>
    </submittedName>
</protein>
<feature type="region of interest" description="Disordered" evidence="1">
    <location>
        <begin position="1"/>
        <end position="42"/>
    </location>
</feature>
<gene>
    <name evidence="2" type="ORF">ANE_LOCUS894</name>
</gene>
<reference evidence="2" key="1">
    <citation type="submission" date="2019-07" db="EMBL/GenBank/DDBJ databases">
        <authorList>
            <person name="Dittberner H."/>
        </authorList>
    </citation>
    <scope>NUCLEOTIDE SEQUENCE [LARGE SCALE GENOMIC DNA]</scope>
</reference>
<dbReference type="EMBL" id="CABITT030000001">
    <property type="protein sequence ID" value="VVA90449.1"/>
    <property type="molecule type" value="Genomic_DNA"/>
</dbReference>
<evidence type="ECO:0000256" key="1">
    <source>
        <dbReference type="SAM" id="MobiDB-lite"/>
    </source>
</evidence>
<proteinExistence type="predicted"/>
<sequence>MQPQGSSFLSPVPRPSGLPLNSAMCPMPRPRQPLISNTGPSPSVTPAANLVVNARLRSPAPHLNAYRSSSSIPTATTTPTSLSLPQALTYSVLIQQQRERLQQQNLGNGLQGSNDVVCLSDDE</sequence>
<comment type="caution">
    <text evidence="2">The sequence shown here is derived from an EMBL/GenBank/DDBJ whole genome shotgun (WGS) entry which is preliminary data.</text>
</comment>
<evidence type="ECO:0000313" key="3">
    <source>
        <dbReference type="Proteomes" id="UP000489600"/>
    </source>
</evidence>
<organism evidence="2 3">
    <name type="scientific">Arabis nemorensis</name>
    <dbReference type="NCBI Taxonomy" id="586526"/>
    <lineage>
        <taxon>Eukaryota</taxon>
        <taxon>Viridiplantae</taxon>
        <taxon>Streptophyta</taxon>
        <taxon>Embryophyta</taxon>
        <taxon>Tracheophyta</taxon>
        <taxon>Spermatophyta</taxon>
        <taxon>Magnoliopsida</taxon>
        <taxon>eudicotyledons</taxon>
        <taxon>Gunneridae</taxon>
        <taxon>Pentapetalae</taxon>
        <taxon>rosids</taxon>
        <taxon>malvids</taxon>
        <taxon>Brassicales</taxon>
        <taxon>Brassicaceae</taxon>
        <taxon>Arabideae</taxon>
        <taxon>Arabis</taxon>
    </lineage>
</organism>
<dbReference type="Proteomes" id="UP000489600">
    <property type="component" value="Unassembled WGS sequence"/>
</dbReference>
<accession>A0A565AN43</accession>
<evidence type="ECO:0000313" key="2">
    <source>
        <dbReference type="EMBL" id="VVA90449.1"/>
    </source>
</evidence>
<keyword evidence="3" id="KW-1185">Reference proteome</keyword>
<name>A0A565AN43_9BRAS</name>
<feature type="region of interest" description="Disordered" evidence="1">
    <location>
        <begin position="104"/>
        <end position="123"/>
    </location>
</feature>
<dbReference type="OrthoDB" id="10585208at2759"/>
<feature type="compositionally biased region" description="Low complexity" evidence="1">
    <location>
        <begin position="104"/>
        <end position="114"/>
    </location>
</feature>